<sequence length="51" mass="4996">PGGGRGPAAGGGARPPGARHRRPRRVRGRPCGRGAAAGARGPARPRPGVPV</sequence>
<organism evidence="2">
    <name type="scientific">uncultured Pseudonocardia sp</name>
    <dbReference type="NCBI Taxonomy" id="211455"/>
    <lineage>
        <taxon>Bacteria</taxon>
        <taxon>Bacillati</taxon>
        <taxon>Actinomycetota</taxon>
        <taxon>Actinomycetes</taxon>
        <taxon>Pseudonocardiales</taxon>
        <taxon>Pseudonocardiaceae</taxon>
        <taxon>Pseudonocardia</taxon>
        <taxon>environmental samples</taxon>
    </lineage>
</organism>
<feature type="non-terminal residue" evidence="2">
    <location>
        <position position="51"/>
    </location>
</feature>
<accession>A0A6J4QGU2</accession>
<evidence type="ECO:0000313" key="2">
    <source>
        <dbReference type="EMBL" id="CAA9440307.1"/>
    </source>
</evidence>
<feature type="non-terminal residue" evidence="2">
    <location>
        <position position="1"/>
    </location>
</feature>
<proteinExistence type="predicted"/>
<feature type="compositionally biased region" description="Basic residues" evidence="1">
    <location>
        <begin position="17"/>
        <end position="30"/>
    </location>
</feature>
<evidence type="ECO:0000256" key="1">
    <source>
        <dbReference type="SAM" id="MobiDB-lite"/>
    </source>
</evidence>
<feature type="compositionally biased region" description="Gly residues" evidence="1">
    <location>
        <begin position="1"/>
        <end position="14"/>
    </location>
</feature>
<protein>
    <submittedName>
        <fullName evidence="2">Uncharacterized protein</fullName>
    </submittedName>
</protein>
<gene>
    <name evidence="2" type="ORF">AVDCRST_MAG66-3922</name>
</gene>
<feature type="compositionally biased region" description="Low complexity" evidence="1">
    <location>
        <begin position="32"/>
        <end position="42"/>
    </location>
</feature>
<feature type="region of interest" description="Disordered" evidence="1">
    <location>
        <begin position="1"/>
        <end position="51"/>
    </location>
</feature>
<dbReference type="EMBL" id="CADCUS010000541">
    <property type="protein sequence ID" value="CAA9440307.1"/>
    <property type="molecule type" value="Genomic_DNA"/>
</dbReference>
<dbReference type="AlphaFoldDB" id="A0A6J4QGU2"/>
<reference evidence="2" key="1">
    <citation type="submission" date="2020-02" db="EMBL/GenBank/DDBJ databases">
        <authorList>
            <person name="Meier V. D."/>
        </authorList>
    </citation>
    <scope>NUCLEOTIDE SEQUENCE</scope>
    <source>
        <strain evidence="2">AVDCRST_MAG66</strain>
    </source>
</reference>
<name>A0A6J4QGU2_9PSEU</name>